<name>A0A0P8XV62_DROAN</name>
<evidence type="ECO:0000313" key="2">
    <source>
        <dbReference type="Proteomes" id="UP000007801"/>
    </source>
</evidence>
<dbReference type="OrthoDB" id="7940892at2759"/>
<evidence type="ECO:0000313" key="1">
    <source>
        <dbReference type="EMBL" id="KPU73225.1"/>
    </source>
</evidence>
<dbReference type="InParanoid" id="A0A0P8XV62"/>
<dbReference type="PANTHER" id="PTHR20898:SF0">
    <property type="entry name" value="DAEDALUS ON 3-RELATED"/>
    <property type="match status" value="1"/>
</dbReference>
<reference evidence="1 2" key="1">
    <citation type="journal article" date="2007" name="Nature">
        <title>Evolution of genes and genomes on the Drosophila phylogeny.</title>
        <authorList>
            <consortium name="Drosophila 12 Genomes Consortium"/>
            <person name="Clark A.G."/>
            <person name="Eisen M.B."/>
            <person name="Smith D.R."/>
            <person name="Bergman C.M."/>
            <person name="Oliver B."/>
            <person name="Markow T.A."/>
            <person name="Kaufman T.C."/>
            <person name="Kellis M."/>
            <person name="Gelbart W."/>
            <person name="Iyer V.N."/>
            <person name="Pollard D.A."/>
            <person name="Sackton T.B."/>
            <person name="Larracuente A.M."/>
            <person name="Singh N.D."/>
            <person name="Abad J.P."/>
            <person name="Abt D.N."/>
            <person name="Adryan B."/>
            <person name="Aguade M."/>
            <person name="Akashi H."/>
            <person name="Anderson W.W."/>
            <person name="Aquadro C.F."/>
            <person name="Ardell D.H."/>
            <person name="Arguello R."/>
            <person name="Artieri C.G."/>
            <person name="Barbash D.A."/>
            <person name="Barker D."/>
            <person name="Barsanti P."/>
            <person name="Batterham P."/>
            <person name="Batzoglou S."/>
            <person name="Begun D."/>
            <person name="Bhutkar A."/>
            <person name="Blanco E."/>
            <person name="Bosak S.A."/>
            <person name="Bradley R.K."/>
            <person name="Brand A.D."/>
            <person name="Brent M.R."/>
            <person name="Brooks A.N."/>
            <person name="Brown R.H."/>
            <person name="Butlin R.K."/>
            <person name="Caggese C."/>
            <person name="Calvi B.R."/>
            <person name="Bernardo de Carvalho A."/>
            <person name="Caspi A."/>
            <person name="Castrezana S."/>
            <person name="Celniker S.E."/>
            <person name="Chang J.L."/>
            <person name="Chapple C."/>
            <person name="Chatterji S."/>
            <person name="Chinwalla A."/>
            <person name="Civetta A."/>
            <person name="Clifton S.W."/>
            <person name="Comeron J.M."/>
            <person name="Costello J.C."/>
            <person name="Coyne J.A."/>
            <person name="Daub J."/>
            <person name="David R.G."/>
            <person name="Delcher A.L."/>
            <person name="Delehaunty K."/>
            <person name="Do C.B."/>
            <person name="Ebling H."/>
            <person name="Edwards K."/>
            <person name="Eickbush T."/>
            <person name="Evans J.D."/>
            <person name="Filipski A."/>
            <person name="Findeiss S."/>
            <person name="Freyhult E."/>
            <person name="Fulton L."/>
            <person name="Fulton R."/>
            <person name="Garcia A.C."/>
            <person name="Gardiner A."/>
            <person name="Garfield D.A."/>
            <person name="Garvin B.E."/>
            <person name="Gibson G."/>
            <person name="Gilbert D."/>
            <person name="Gnerre S."/>
            <person name="Godfrey J."/>
            <person name="Good R."/>
            <person name="Gotea V."/>
            <person name="Gravely B."/>
            <person name="Greenberg A.J."/>
            <person name="Griffiths-Jones S."/>
            <person name="Gross S."/>
            <person name="Guigo R."/>
            <person name="Gustafson E.A."/>
            <person name="Haerty W."/>
            <person name="Hahn M.W."/>
            <person name="Halligan D.L."/>
            <person name="Halpern A.L."/>
            <person name="Halter G.M."/>
            <person name="Han M.V."/>
            <person name="Heger A."/>
            <person name="Hillier L."/>
            <person name="Hinrichs A.S."/>
            <person name="Holmes I."/>
            <person name="Hoskins R.A."/>
            <person name="Hubisz M.J."/>
            <person name="Hultmark D."/>
            <person name="Huntley M.A."/>
            <person name="Jaffe D.B."/>
            <person name="Jagadeeshan S."/>
            <person name="Jeck W.R."/>
            <person name="Johnson J."/>
            <person name="Jones C.D."/>
            <person name="Jordan W.C."/>
            <person name="Karpen G.H."/>
            <person name="Kataoka E."/>
            <person name="Keightley P.D."/>
            <person name="Kheradpour P."/>
            <person name="Kirkness E.F."/>
            <person name="Koerich L.B."/>
            <person name="Kristiansen K."/>
            <person name="Kudrna D."/>
            <person name="Kulathinal R.J."/>
            <person name="Kumar S."/>
            <person name="Kwok R."/>
            <person name="Lander E."/>
            <person name="Langley C.H."/>
            <person name="Lapoint R."/>
            <person name="Lazzaro B.P."/>
            <person name="Lee S.J."/>
            <person name="Levesque L."/>
            <person name="Li R."/>
            <person name="Lin C.F."/>
            <person name="Lin M.F."/>
            <person name="Lindblad-Toh K."/>
            <person name="Llopart A."/>
            <person name="Long M."/>
            <person name="Low L."/>
            <person name="Lozovsky E."/>
            <person name="Lu J."/>
            <person name="Luo M."/>
            <person name="Machado C.A."/>
            <person name="Makalowski W."/>
            <person name="Marzo M."/>
            <person name="Matsuda M."/>
            <person name="Matzkin L."/>
            <person name="McAllister B."/>
            <person name="McBride C.S."/>
            <person name="McKernan B."/>
            <person name="McKernan K."/>
            <person name="Mendez-Lago M."/>
            <person name="Minx P."/>
            <person name="Mollenhauer M.U."/>
            <person name="Montooth K."/>
            <person name="Mount S.M."/>
            <person name="Mu X."/>
            <person name="Myers E."/>
            <person name="Negre B."/>
            <person name="Newfeld S."/>
            <person name="Nielsen R."/>
            <person name="Noor M.A."/>
            <person name="O'Grady P."/>
            <person name="Pachter L."/>
            <person name="Papaceit M."/>
            <person name="Parisi M.J."/>
            <person name="Parisi M."/>
            <person name="Parts L."/>
            <person name="Pedersen J.S."/>
            <person name="Pesole G."/>
            <person name="Phillippy A.M."/>
            <person name="Ponting C.P."/>
            <person name="Pop M."/>
            <person name="Porcelli D."/>
            <person name="Powell J.R."/>
            <person name="Prohaska S."/>
            <person name="Pruitt K."/>
            <person name="Puig M."/>
            <person name="Quesneville H."/>
            <person name="Ram K.R."/>
            <person name="Rand D."/>
            <person name="Rasmussen M.D."/>
            <person name="Reed L.K."/>
            <person name="Reenan R."/>
            <person name="Reily A."/>
            <person name="Remington K.A."/>
            <person name="Rieger T.T."/>
            <person name="Ritchie M.G."/>
            <person name="Robin C."/>
            <person name="Rogers Y.H."/>
            <person name="Rohde C."/>
            <person name="Rozas J."/>
            <person name="Rubenfield M.J."/>
            <person name="Ruiz A."/>
            <person name="Russo S."/>
            <person name="Salzberg S.L."/>
            <person name="Sanchez-Gracia A."/>
            <person name="Saranga D.J."/>
            <person name="Sato H."/>
            <person name="Schaeffer S.W."/>
            <person name="Schatz M.C."/>
            <person name="Schlenke T."/>
            <person name="Schwartz R."/>
            <person name="Segarra C."/>
            <person name="Singh R.S."/>
            <person name="Sirot L."/>
            <person name="Sirota M."/>
            <person name="Sisneros N.B."/>
            <person name="Smith C.D."/>
            <person name="Smith T.F."/>
            <person name="Spieth J."/>
            <person name="Stage D.E."/>
            <person name="Stark A."/>
            <person name="Stephan W."/>
            <person name="Strausberg R.L."/>
            <person name="Strempel S."/>
            <person name="Sturgill D."/>
            <person name="Sutton G."/>
            <person name="Sutton G.G."/>
            <person name="Tao W."/>
            <person name="Teichmann S."/>
            <person name="Tobari Y.N."/>
            <person name="Tomimura Y."/>
            <person name="Tsolas J.M."/>
            <person name="Valente V.L."/>
            <person name="Venter E."/>
            <person name="Venter J.C."/>
            <person name="Vicario S."/>
            <person name="Vieira F.G."/>
            <person name="Vilella A.J."/>
            <person name="Villasante A."/>
            <person name="Walenz B."/>
            <person name="Wang J."/>
            <person name="Wasserman M."/>
            <person name="Watts T."/>
            <person name="Wilson D."/>
            <person name="Wilson R.K."/>
            <person name="Wing R.A."/>
            <person name="Wolfner M.F."/>
            <person name="Wong A."/>
            <person name="Wong G.K."/>
            <person name="Wu C.I."/>
            <person name="Wu G."/>
            <person name="Yamamoto D."/>
            <person name="Yang H.P."/>
            <person name="Yang S.P."/>
            <person name="Yorke J.A."/>
            <person name="Yoshida K."/>
            <person name="Zdobnov E."/>
            <person name="Zhang P."/>
            <person name="Zhang Y."/>
            <person name="Zimin A.V."/>
            <person name="Baldwin J."/>
            <person name="Abdouelleil A."/>
            <person name="Abdulkadir J."/>
            <person name="Abebe A."/>
            <person name="Abera B."/>
            <person name="Abreu J."/>
            <person name="Acer S.C."/>
            <person name="Aftuck L."/>
            <person name="Alexander A."/>
            <person name="An P."/>
            <person name="Anderson E."/>
            <person name="Anderson S."/>
            <person name="Arachi H."/>
            <person name="Azer M."/>
            <person name="Bachantsang P."/>
            <person name="Barry A."/>
            <person name="Bayul T."/>
            <person name="Berlin A."/>
            <person name="Bessette D."/>
            <person name="Bloom T."/>
            <person name="Blye J."/>
            <person name="Boguslavskiy L."/>
            <person name="Bonnet C."/>
            <person name="Boukhgalter B."/>
            <person name="Bourzgui I."/>
            <person name="Brown A."/>
            <person name="Cahill P."/>
            <person name="Channer S."/>
            <person name="Cheshatsang Y."/>
            <person name="Chuda L."/>
            <person name="Citroen M."/>
            <person name="Collymore A."/>
            <person name="Cooke P."/>
            <person name="Costello M."/>
            <person name="D'Aco K."/>
            <person name="Daza R."/>
            <person name="De Haan G."/>
            <person name="DeGray S."/>
            <person name="DeMaso C."/>
            <person name="Dhargay N."/>
            <person name="Dooley K."/>
            <person name="Dooley E."/>
            <person name="Doricent M."/>
            <person name="Dorje P."/>
            <person name="Dorjee K."/>
            <person name="Dupes A."/>
            <person name="Elong R."/>
            <person name="Falk J."/>
            <person name="Farina A."/>
            <person name="Faro S."/>
            <person name="Ferguson D."/>
            <person name="Fisher S."/>
            <person name="Foley C.D."/>
            <person name="Franke A."/>
            <person name="Friedrich D."/>
            <person name="Gadbois L."/>
            <person name="Gearin G."/>
            <person name="Gearin C.R."/>
            <person name="Giannoukos G."/>
            <person name="Goode T."/>
            <person name="Graham J."/>
            <person name="Grandbois E."/>
            <person name="Grewal S."/>
            <person name="Gyaltsen K."/>
            <person name="Hafez N."/>
            <person name="Hagos B."/>
            <person name="Hall J."/>
            <person name="Henson C."/>
            <person name="Hollinger A."/>
            <person name="Honan T."/>
            <person name="Huard M.D."/>
            <person name="Hughes L."/>
            <person name="Hurhula B."/>
            <person name="Husby M.E."/>
            <person name="Kamat A."/>
            <person name="Kanga B."/>
            <person name="Kashin S."/>
            <person name="Khazanovich D."/>
            <person name="Kisner P."/>
            <person name="Lance K."/>
            <person name="Lara M."/>
            <person name="Lee W."/>
            <person name="Lennon N."/>
            <person name="Letendre F."/>
            <person name="LeVine R."/>
            <person name="Lipovsky A."/>
            <person name="Liu X."/>
            <person name="Liu J."/>
            <person name="Liu S."/>
            <person name="Lokyitsang T."/>
            <person name="Lokyitsang Y."/>
            <person name="Lubonja R."/>
            <person name="Lui A."/>
            <person name="MacDonald P."/>
            <person name="Magnisalis V."/>
            <person name="Maru K."/>
            <person name="Matthews C."/>
            <person name="McCusker W."/>
            <person name="McDonough S."/>
            <person name="Mehta T."/>
            <person name="Meldrim J."/>
            <person name="Meneus L."/>
            <person name="Mihai O."/>
            <person name="Mihalev A."/>
            <person name="Mihova T."/>
            <person name="Mittelman R."/>
            <person name="Mlenga V."/>
            <person name="Montmayeur A."/>
            <person name="Mulrain L."/>
            <person name="Navidi A."/>
            <person name="Naylor J."/>
            <person name="Negash T."/>
            <person name="Nguyen T."/>
            <person name="Nguyen N."/>
            <person name="Nicol R."/>
            <person name="Norbu C."/>
            <person name="Norbu N."/>
            <person name="Novod N."/>
            <person name="O'Neill B."/>
            <person name="Osman S."/>
            <person name="Markiewicz E."/>
            <person name="Oyono O.L."/>
            <person name="Patti C."/>
            <person name="Phunkhang P."/>
            <person name="Pierre F."/>
            <person name="Priest M."/>
            <person name="Raghuraman S."/>
            <person name="Rege F."/>
            <person name="Reyes R."/>
            <person name="Rise C."/>
            <person name="Rogov P."/>
            <person name="Ross K."/>
            <person name="Ryan E."/>
            <person name="Settipalli S."/>
            <person name="Shea T."/>
            <person name="Sherpa N."/>
            <person name="Shi L."/>
            <person name="Shih D."/>
            <person name="Sparrow T."/>
            <person name="Spaulding J."/>
            <person name="Stalker J."/>
            <person name="Stange-Thomann N."/>
            <person name="Stavropoulos S."/>
            <person name="Stone C."/>
            <person name="Strader C."/>
            <person name="Tesfaye S."/>
            <person name="Thomson T."/>
            <person name="Thoulutsang Y."/>
            <person name="Thoulutsang D."/>
            <person name="Topham K."/>
            <person name="Topping I."/>
            <person name="Tsamla T."/>
            <person name="Vassiliev H."/>
            <person name="Vo A."/>
            <person name="Wangchuk T."/>
            <person name="Wangdi T."/>
            <person name="Weiand M."/>
            <person name="Wilkinson J."/>
            <person name="Wilson A."/>
            <person name="Yadav S."/>
            <person name="Young G."/>
            <person name="Yu Q."/>
            <person name="Zembek L."/>
            <person name="Zhong D."/>
            <person name="Zimmer A."/>
            <person name="Zwirko Z."/>
            <person name="Jaffe D.B."/>
            <person name="Alvarez P."/>
            <person name="Brockman W."/>
            <person name="Butler J."/>
            <person name="Chin C."/>
            <person name="Gnerre S."/>
            <person name="Grabherr M."/>
            <person name="Kleber M."/>
            <person name="Mauceli E."/>
            <person name="MacCallum I."/>
        </authorList>
    </citation>
    <scope>NUCLEOTIDE SEQUENCE [LARGE SCALE GENOMIC DNA]</scope>
    <source>
        <strain evidence="2">Tucson 14024-0371.13</strain>
    </source>
</reference>
<dbReference type="InterPro" id="IPR010512">
    <property type="entry name" value="DUF1091"/>
</dbReference>
<dbReference type="Pfam" id="PF06477">
    <property type="entry name" value="DUF1091"/>
    <property type="match status" value="2"/>
</dbReference>
<gene>
    <name evidence="1" type="primary">Dana\GF27698</name>
    <name evidence="1" type="ORF">GF27698</name>
</gene>
<dbReference type="PANTHER" id="PTHR20898">
    <property type="entry name" value="DAEDALUS ON 3-RELATED-RELATED"/>
    <property type="match status" value="1"/>
</dbReference>
<keyword evidence="2" id="KW-1185">Reference proteome</keyword>
<dbReference type="SMART" id="SM00697">
    <property type="entry name" value="DM8"/>
    <property type="match status" value="2"/>
</dbReference>
<accession>A0A0P8XV62</accession>
<dbReference type="EMBL" id="CH902620">
    <property type="protein sequence ID" value="KPU73225.1"/>
    <property type="molecule type" value="Genomic_DNA"/>
</dbReference>
<dbReference type="Proteomes" id="UP000007801">
    <property type="component" value="Unassembled WGS sequence"/>
</dbReference>
<sequence>MVLYPASGIDVRLKLWKRESGFKPFLLDATVDACRFMKRAYNPFAGMVYAIFRNFSNLNHSCPYVNAVDFKFSNFVCKSYNESWVIFHNCRIKAVSREKNILNMNLTILHPANNISLRVKMWKKASGFKPFLVDTTIDACRFVKSSYDPYGKIVYNIFKDFSNINHTCPYVGPQIVKDFYLRSELLRLPFPSGDYLLSMQWHFYKNLMFDTNVTYVFMEDLLKRT</sequence>
<proteinExistence type="predicted"/>
<organism evidence="1 2">
    <name type="scientific">Drosophila ananassae</name>
    <name type="common">Fruit fly</name>
    <dbReference type="NCBI Taxonomy" id="7217"/>
    <lineage>
        <taxon>Eukaryota</taxon>
        <taxon>Metazoa</taxon>
        <taxon>Ecdysozoa</taxon>
        <taxon>Arthropoda</taxon>
        <taxon>Hexapoda</taxon>
        <taxon>Insecta</taxon>
        <taxon>Pterygota</taxon>
        <taxon>Neoptera</taxon>
        <taxon>Endopterygota</taxon>
        <taxon>Diptera</taxon>
        <taxon>Brachycera</taxon>
        <taxon>Muscomorpha</taxon>
        <taxon>Ephydroidea</taxon>
        <taxon>Drosophilidae</taxon>
        <taxon>Drosophila</taxon>
        <taxon>Sophophora</taxon>
    </lineage>
</organism>
<protein>
    <submittedName>
        <fullName evidence="1">Uncharacterized protein</fullName>
    </submittedName>
</protein>
<dbReference type="AlphaFoldDB" id="A0A0P8XV62"/>